<keyword evidence="2" id="KW-0812">Transmembrane</keyword>
<evidence type="ECO:0000256" key="2">
    <source>
        <dbReference type="SAM" id="Phobius"/>
    </source>
</evidence>
<accession>A0AAE8MZV4</accession>
<evidence type="ECO:0000313" key="5">
    <source>
        <dbReference type="Proteomes" id="UP001187682"/>
    </source>
</evidence>
<name>A0AAE8MZV4_9PEZI</name>
<dbReference type="PANTHER" id="PTHR39466">
    <property type="entry name" value="RGS DOMAIN-CONTAINING PROTEIN"/>
    <property type="match status" value="1"/>
</dbReference>
<reference evidence="4" key="1">
    <citation type="submission" date="2018-03" db="EMBL/GenBank/DDBJ databases">
        <authorList>
            <person name="Guldener U."/>
        </authorList>
    </citation>
    <scope>NUCLEOTIDE SEQUENCE</scope>
</reference>
<dbReference type="SUPFAM" id="SSF48097">
    <property type="entry name" value="Regulator of G-protein signaling, RGS"/>
    <property type="match status" value="1"/>
</dbReference>
<sequence>MRLPSWMIWYKKPEYRDIREYSTAVGSGQRALSPDGRNKSAVPNRLSLERVLENKTCSPMSLYDFYMYLKHIEYSPENLEFYIWFKNYEAKYARAHSPWSIKETASVSEPETEARPSEDGSEVYLDPEFAKETLGQIELLIGTAAMCTATSCKPSLATRAKAFAGIKTAPENPTPVPTDSELRAEINAVTSLFLTPDSAKELNIPPALRAAALQGLQTSPDPAHLRPVADHVYLLIRNCSHRNFIRLGVSNGTYETVCVATGLGIVLIAAGLLYVLLRAFVGASHSRYDALGAWPMWWLGVTLVLSGLRGSCFFLLLFTRRQPLPWERFDDGASVNTQGSNPVVKTLSRLMIFDRKVRVKDDGLRGLQHKIVAQSMVGGAIFATIFVLVFIFLPVWKETL</sequence>
<feature type="transmembrane region" description="Helical" evidence="2">
    <location>
        <begin position="297"/>
        <end position="318"/>
    </location>
</feature>
<dbReference type="PANTHER" id="PTHR39466:SF1">
    <property type="entry name" value="RGS DOMAIN-CONTAINING PROTEIN"/>
    <property type="match status" value="1"/>
</dbReference>
<evidence type="ECO:0000256" key="1">
    <source>
        <dbReference type="SAM" id="MobiDB-lite"/>
    </source>
</evidence>
<keyword evidence="2" id="KW-1133">Transmembrane helix</keyword>
<dbReference type="Proteomes" id="UP001187682">
    <property type="component" value="Unassembled WGS sequence"/>
</dbReference>
<protein>
    <recommendedName>
        <fullName evidence="3">RGS domain-containing protein</fullName>
    </recommendedName>
</protein>
<comment type="caution">
    <text evidence="4">The sequence shown here is derived from an EMBL/GenBank/DDBJ whole genome shotgun (WGS) entry which is preliminary data.</text>
</comment>
<dbReference type="InterPro" id="IPR016137">
    <property type="entry name" value="RGS"/>
</dbReference>
<dbReference type="EMBL" id="ONZQ02000006">
    <property type="protein sequence ID" value="SPO02202.1"/>
    <property type="molecule type" value="Genomic_DNA"/>
</dbReference>
<feature type="domain" description="RGS" evidence="3">
    <location>
        <begin position="178"/>
        <end position="246"/>
    </location>
</feature>
<feature type="transmembrane region" description="Helical" evidence="2">
    <location>
        <begin position="375"/>
        <end position="396"/>
    </location>
</feature>
<keyword evidence="2" id="KW-0472">Membrane</keyword>
<dbReference type="InterPro" id="IPR044926">
    <property type="entry name" value="RGS_subdomain_2"/>
</dbReference>
<keyword evidence="5" id="KW-1185">Reference proteome</keyword>
<dbReference type="InterPro" id="IPR036305">
    <property type="entry name" value="RGS_sf"/>
</dbReference>
<organism evidence="4 5">
    <name type="scientific">Cephalotrichum gorgonifer</name>
    <dbReference type="NCBI Taxonomy" id="2041049"/>
    <lineage>
        <taxon>Eukaryota</taxon>
        <taxon>Fungi</taxon>
        <taxon>Dikarya</taxon>
        <taxon>Ascomycota</taxon>
        <taxon>Pezizomycotina</taxon>
        <taxon>Sordariomycetes</taxon>
        <taxon>Hypocreomycetidae</taxon>
        <taxon>Microascales</taxon>
        <taxon>Microascaceae</taxon>
        <taxon>Cephalotrichum</taxon>
    </lineage>
</organism>
<proteinExistence type="predicted"/>
<dbReference type="AlphaFoldDB" id="A0AAE8MZV4"/>
<dbReference type="Gene3D" id="1.10.167.10">
    <property type="entry name" value="Regulator of G-protein Signalling 4, domain 2"/>
    <property type="match status" value="1"/>
</dbReference>
<dbReference type="Pfam" id="PF00615">
    <property type="entry name" value="RGS"/>
    <property type="match status" value="1"/>
</dbReference>
<feature type="region of interest" description="Disordered" evidence="1">
    <location>
        <begin position="103"/>
        <end position="123"/>
    </location>
</feature>
<feature type="transmembrane region" description="Helical" evidence="2">
    <location>
        <begin position="256"/>
        <end position="277"/>
    </location>
</feature>
<evidence type="ECO:0000313" key="4">
    <source>
        <dbReference type="EMBL" id="SPO02202.1"/>
    </source>
</evidence>
<evidence type="ECO:0000259" key="3">
    <source>
        <dbReference type="Pfam" id="PF00615"/>
    </source>
</evidence>
<gene>
    <name evidence="4" type="ORF">DNG_04875</name>
</gene>